<dbReference type="GO" id="GO:0015128">
    <property type="term" value="F:gluconate transmembrane transporter activity"/>
    <property type="evidence" value="ECO:0007669"/>
    <property type="project" value="InterPro"/>
</dbReference>
<feature type="transmembrane region" description="Helical" evidence="1">
    <location>
        <begin position="342"/>
        <end position="364"/>
    </location>
</feature>
<dbReference type="PANTHER" id="PTHR30354">
    <property type="entry name" value="GNT FAMILY GLUCONATE TRANSPORTER"/>
    <property type="match status" value="1"/>
</dbReference>
<dbReference type="RefSeq" id="WP_055065584.1">
    <property type="nucleotide sequence ID" value="NZ_CYZD01000002.1"/>
</dbReference>
<dbReference type="PANTHER" id="PTHR30354:SF11">
    <property type="entry name" value="PERMEASE"/>
    <property type="match status" value="1"/>
</dbReference>
<dbReference type="AlphaFoldDB" id="A0A173Y1K6"/>
<sequence>MSATYLIICLIISIALVVLFCTKVKMNPAIALILGSLLLGVLTKVPLNDITAADGTVTNGLITVINNGFGNMMGSIGFPIGLGIILGQFVSDTGGATVIADKLVSLFPEKYAMYAVGFAGFILSIPVFFDVTFVILIPIGVALMKKLNKGIGYIVGAISIGAGIAHTLVPPTPNPLVAPEYFGFDLGVMIAAGLLFGIPMMIISATIHGMLMKKGLWNAETDENGNGLNVDELELPEKLPSFGVSLLPIIIPIVLILLNTIVGAVGSTPAWLTFLGQKTTSMLCGTLVAMIIAMKTMGLKKAEASAANALHSAGMVFLITGAGGSFSAVITAAGVSDAIKNLVSGISGNTALILFIAWFLGMAFRQITGSGTVASLTTFAIMQSVTATIACHPVFLALACLDGALFGATVNDSGFWIVSNMAGLNLSGGVKTYTLGQAIASVVGIILIIVVGCISCLF</sequence>
<dbReference type="Pfam" id="PF02447">
    <property type="entry name" value="GntP_permease"/>
    <property type="match status" value="1"/>
</dbReference>
<dbReference type="EMBL" id="CYZD01000002">
    <property type="protein sequence ID" value="CUN57523.1"/>
    <property type="molecule type" value="Genomic_DNA"/>
</dbReference>
<gene>
    <name evidence="2" type="primary">gntT</name>
    <name evidence="2" type="ORF">ERS852394_00495</name>
</gene>
<protein>
    <submittedName>
        <fullName evidence="2">Gnt-I system</fullName>
    </submittedName>
</protein>
<reference evidence="2 3" key="1">
    <citation type="submission" date="2015-09" db="EMBL/GenBank/DDBJ databases">
        <authorList>
            <consortium name="Pathogen Informatics"/>
        </authorList>
    </citation>
    <scope>NUCLEOTIDE SEQUENCE [LARGE SCALE GENOMIC DNA]</scope>
    <source>
        <strain evidence="2 3">2789STDY5608837</strain>
    </source>
</reference>
<feature type="transmembrane region" description="Helical" evidence="1">
    <location>
        <begin position="151"/>
        <end position="169"/>
    </location>
</feature>
<organism evidence="2 3">
    <name type="scientific">Blautia obeum</name>
    <dbReference type="NCBI Taxonomy" id="40520"/>
    <lineage>
        <taxon>Bacteria</taxon>
        <taxon>Bacillati</taxon>
        <taxon>Bacillota</taxon>
        <taxon>Clostridia</taxon>
        <taxon>Lachnospirales</taxon>
        <taxon>Lachnospiraceae</taxon>
        <taxon>Blautia</taxon>
    </lineage>
</organism>
<feature type="transmembrane region" description="Helical" evidence="1">
    <location>
        <begin position="315"/>
        <end position="336"/>
    </location>
</feature>
<dbReference type="InterPro" id="IPR003474">
    <property type="entry name" value="Glcn_transporter"/>
</dbReference>
<dbReference type="GO" id="GO:0005886">
    <property type="term" value="C:plasma membrane"/>
    <property type="evidence" value="ECO:0007669"/>
    <property type="project" value="TreeGrafter"/>
</dbReference>
<evidence type="ECO:0000313" key="3">
    <source>
        <dbReference type="Proteomes" id="UP000095409"/>
    </source>
</evidence>
<accession>A0A173Y1K6</accession>
<evidence type="ECO:0000256" key="1">
    <source>
        <dbReference type="SAM" id="Phobius"/>
    </source>
</evidence>
<evidence type="ECO:0000313" key="2">
    <source>
        <dbReference type="EMBL" id="CUN57523.1"/>
    </source>
</evidence>
<name>A0A173Y1K6_9FIRM</name>
<dbReference type="Proteomes" id="UP000095409">
    <property type="component" value="Unassembled WGS sequence"/>
</dbReference>
<feature type="transmembrane region" description="Helical" evidence="1">
    <location>
        <begin position="376"/>
        <end position="399"/>
    </location>
</feature>
<feature type="transmembrane region" description="Helical" evidence="1">
    <location>
        <begin position="242"/>
        <end position="265"/>
    </location>
</feature>
<feature type="transmembrane region" description="Helical" evidence="1">
    <location>
        <begin position="435"/>
        <end position="457"/>
    </location>
</feature>
<keyword evidence="1" id="KW-1133">Transmembrane helix</keyword>
<proteinExistence type="predicted"/>
<keyword evidence="1" id="KW-0812">Transmembrane</keyword>
<keyword evidence="1" id="KW-0472">Membrane</keyword>
<feature type="transmembrane region" description="Helical" evidence="1">
    <location>
        <begin position="68"/>
        <end position="91"/>
    </location>
</feature>
<feature type="transmembrane region" description="Helical" evidence="1">
    <location>
        <begin position="181"/>
        <end position="207"/>
    </location>
</feature>
<feature type="transmembrane region" description="Helical" evidence="1">
    <location>
        <begin position="271"/>
        <end position="294"/>
    </location>
</feature>
<feature type="transmembrane region" description="Helical" evidence="1">
    <location>
        <begin position="111"/>
        <end position="139"/>
    </location>
</feature>